<evidence type="ECO:0000256" key="1">
    <source>
        <dbReference type="SAM" id="MobiDB-lite"/>
    </source>
</evidence>
<feature type="compositionally biased region" description="Polar residues" evidence="1">
    <location>
        <begin position="1"/>
        <end position="39"/>
    </location>
</feature>
<feature type="region of interest" description="Disordered" evidence="1">
    <location>
        <begin position="1"/>
        <end position="99"/>
    </location>
</feature>
<feature type="compositionally biased region" description="Low complexity" evidence="1">
    <location>
        <begin position="57"/>
        <end position="71"/>
    </location>
</feature>
<evidence type="ECO:0000313" key="3">
    <source>
        <dbReference type="Proteomes" id="UP001432322"/>
    </source>
</evidence>
<dbReference type="AlphaFoldDB" id="A0AAV5V5N7"/>
<dbReference type="PANTHER" id="PTHR37972">
    <property type="entry name" value="PROTEIN CBG25533"/>
    <property type="match status" value="1"/>
</dbReference>
<dbReference type="Proteomes" id="UP001432322">
    <property type="component" value="Unassembled WGS sequence"/>
</dbReference>
<name>A0AAV5V5N7_9BILA</name>
<keyword evidence="3" id="KW-1185">Reference proteome</keyword>
<dbReference type="PANTHER" id="PTHR37972:SF2">
    <property type="entry name" value="PRION-LIKE-(Q_N-RICH)-DOMAIN-BEARING PROTEIN-RELATED"/>
    <property type="match status" value="1"/>
</dbReference>
<dbReference type="EMBL" id="BTSY01000002">
    <property type="protein sequence ID" value="GMT14911.1"/>
    <property type="molecule type" value="Genomic_DNA"/>
</dbReference>
<gene>
    <name evidence="2" type="ORF">PFISCL1PPCAC_6208</name>
</gene>
<evidence type="ECO:0000313" key="2">
    <source>
        <dbReference type="EMBL" id="GMT14911.1"/>
    </source>
</evidence>
<feature type="compositionally biased region" description="Polar residues" evidence="1">
    <location>
        <begin position="77"/>
        <end position="99"/>
    </location>
</feature>
<organism evidence="2 3">
    <name type="scientific">Pristionchus fissidentatus</name>
    <dbReference type="NCBI Taxonomy" id="1538716"/>
    <lineage>
        <taxon>Eukaryota</taxon>
        <taxon>Metazoa</taxon>
        <taxon>Ecdysozoa</taxon>
        <taxon>Nematoda</taxon>
        <taxon>Chromadorea</taxon>
        <taxon>Rhabditida</taxon>
        <taxon>Rhabditina</taxon>
        <taxon>Diplogasteromorpha</taxon>
        <taxon>Diplogasteroidea</taxon>
        <taxon>Neodiplogasteridae</taxon>
        <taxon>Pristionchus</taxon>
    </lineage>
</organism>
<evidence type="ECO:0008006" key="4">
    <source>
        <dbReference type="Google" id="ProtNLM"/>
    </source>
</evidence>
<comment type="caution">
    <text evidence="2">The sequence shown here is derived from an EMBL/GenBank/DDBJ whole genome shotgun (WGS) entry which is preliminary data.</text>
</comment>
<feature type="non-terminal residue" evidence="2">
    <location>
        <position position="387"/>
    </location>
</feature>
<accession>A0AAV5V5N7</accession>
<feature type="non-terminal residue" evidence="2">
    <location>
        <position position="1"/>
    </location>
</feature>
<reference evidence="2" key="1">
    <citation type="submission" date="2023-10" db="EMBL/GenBank/DDBJ databases">
        <title>Genome assembly of Pristionchus species.</title>
        <authorList>
            <person name="Yoshida K."/>
            <person name="Sommer R.J."/>
        </authorList>
    </citation>
    <scope>NUCLEOTIDE SEQUENCE</scope>
    <source>
        <strain evidence="2">RS5133</strain>
    </source>
</reference>
<sequence length="387" mass="41466">PEKTTTEPSGPSSTAEPDQTTTVQNVPSTTQESEMTTSVAFWPSTEMPSSTENPIYSTSSESSLSSSVEWTTEGEKSSTVLTEGTTQSFPPSSDGTTTLIPSTQFTTDVSLSTVACNGREVIKGDVYLLFDYTRYQGTMDETKGIEDFITNTLFSFEGTDFYIGTDDKTGEIPLHLFLVTYPGNQTQYASTPIKNLDVLNVTIDAINKIDPTSDDSNMKDALQTIYNKVQGKTSVSSPSIVLISKSDEFVQESVELANKLRTESGFTILGVPLNGISLTPLTLRDDLPLDLSSTDSQVDTATQIDSILMSLSHTCISPAAVTSTSTRSSTASTTKIPTTVPSCVGDLSQKSIAFVYQRNSGVADPNGLVITALLGLPNFHESNTTYG</sequence>
<proteinExistence type="predicted"/>
<protein>
    <recommendedName>
        <fullName evidence="4">VWFA domain-containing protein</fullName>
    </recommendedName>
</protein>
<feature type="compositionally biased region" description="Polar residues" evidence="1">
    <location>
        <begin position="46"/>
        <end position="56"/>
    </location>
</feature>